<dbReference type="Proteomes" id="UP000607653">
    <property type="component" value="Unassembled WGS sequence"/>
</dbReference>
<feature type="region of interest" description="Disordered" evidence="1">
    <location>
        <begin position="30"/>
        <end position="71"/>
    </location>
</feature>
<comment type="caution">
    <text evidence="2">The sequence shown here is derived from an EMBL/GenBank/DDBJ whole genome shotgun (WGS) entry which is preliminary data.</text>
</comment>
<proteinExistence type="predicted"/>
<accession>A0A822Z837</accession>
<name>A0A822Z837_NELNU</name>
<dbReference type="EMBL" id="DUZY01000005">
    <property type="protein sequence ID" value="DAD39186.1"/>
    <property type="molecule type" value="Genomic_DNA"/>
</dbReference>
<sequence>MFGRTTPTSRFATLLARGVQSPLDLRQINDIEIEQSTKDAPYPHMNEGDDAPTDTVEASTSNTRKESQKKKELDIDEVMVGSTEAANKRMTSLVSILNATVERMGGYSMENVMVDINTTERLNIEITANFMKF</sequence>
<keyword evidence="3" id="KW-1185">Reference proteome</keyword>
<dbReference type="AlphaFoldDB" id="A0A822Z837"/>
<gene>
    <name evidence="2" type="ORF">HUJ06_013509</name>
</gene>
<organism evidence="2 3">
    <name type="scientific">Nelumbo nucifera</name>
    <name type="common">Sacred lotus</name>
    <dbReference type="NCBI Taxonomy" id="4432"/>
    <lineage>
        <taxon>Eukaryota</taxon>
        <taxon>Viridiplantae</taxon>
        <taxon>Streptophyta</taxon>
        <taxon>Embryophyta</taxon>
        <taxon>Tracheophyta</taxon>
        <taxon>Spermatophyta</taxon>
        <taxon>Magnoliopsida</taxon>
        <taxon>Proteales</taxon>
        <taxon>Nelumbonaceae</taxon>
        <taxon>Nelumbo</taxon>
    </lineage>
</organism>
<reference evidence="2 3" key="1">
    <citation type="journal article" date="2020" name="Mol. Biol. Evol.">
        <title>Distinct Expression and Methylation Patterns for Genes with Different Fates following a Single Whole-Genome Duplication in Flowering Plants.</title>
        <authorList>
            <person name="Shi T."/>
            <person name="Rahmani R.S."/>
            <person name="Gugger P.F."/>
            <person name="Wang M."/>
            <person name="Li H."/>
            <person name="Zhang Y."/>
            <person name="Li Z."/>
            <person name="Wang Q."/>
            <person name="Van de Peer Y."/>
            <person name="Marchal K."/>
            <person name="Chen J."/>
        </authorList>
    </citation>
    <scope>NUCLEOTIDE SEQUENCE [LARGE SCALE GENOMIC DNA]</scope>
    <source>
        <tissue evidence="2">Leaf</tissue>
    </source>
</reference>
<evidence type="ECO:0000313" key="2">
    <source>
        <dbReference type="EMBL" id="DAD39186.1"/>
    </source>
</evidence>
<protein>
    <submittedName>
        <fullName evidence="2">Uncharacterized protein</fullName>
    </submittedName>
</protein>
<evidence type="ECO:0000256" key="1">
    <source>
        <dbReference type="SAM" id="MobiDB-lite"/>
    </source>
</evidence>
<evidence type="ECO:0000313" key="3">
    <source>
        <dbReference type="Proteomes" id="UP000607653"/>
    </source>
</evidence>